<feature type="compositionally biased region" description="Low complexity" evidence="1">
    <location>
        <begin position="136"/>
        <end position="147"/>
    </location>
</feature>
<protein>
    <submittedName>
        <fullName evidence="2">Uncharacterized protein</fullName>
    </submittedName>
</protein>
<keyword evidence="3" id="KW-1185">Reference proteome</keyword>
<dbReference type="Proteomes" id="UP000695562">
    <property type="component" value="Unassembled WGS sequence"/>
</dbReference>
<evidence type="ECO:0000313" key="2">
    <source>
        <dbReference type="EMBL" id="KAF2078538.1"/>
    </source>
</evidence>
<organism evidence="2 3">
    <name type="scientific">Polysphondylium violaceum</name>
    <dbReference type="NCBI Taxonomy" id="133409"/>
    <lineage>
        <taxon>Eukaryota</taxon>
        <taxon>Amoebozoa</taxon>
        <taxon>Evosea</taxon>
        <taxon>Eumycetozoa</taxon>
        <taxon>Dictyostelia</taxon>
        <taxon>Dictyosteliales</taxon>
        <taxon>Dictyosteliaceae</taxon>
        <taxon>Polysphondylium</taxon>
    </lineage>
</organism>
<proteinExistence type="predicted"/>
<sequence length="188" mass="21301">MSYYTTESNPSGVVYTTTSYNVNSSHVKGKGKFKFFPRFSRKKAAPVPIVVNEVTNVTSTEYGGVVYPVGYEPKKQIAHQSMSSSSSQNRNNYSYYQTQQNRDFIYQPPTSSRSSHSYGVPVVPETVYYTNDHCDNNNNNHYNNNFNQSYGQNESYQSHHQSDFGQNQCFSNSYDNSSSFSNSSFGGF</sequence>
<accession>A0A8J4V5X8</accession>
<reference evidence="2" key="1">
    <citation type="submission" date="2020-01" db="EMBL/GenBank/DDBJ databases">
        <title>Development of genomics and gene disruption for Polysphondylium violaceum indicates a role for the polyketide synthase stlB in stalk morphogenesis.</title>
        <authorList>
            <person name="Narita B."/>
            <person name="Kawabe Y."/>
            <person name="Kin K."/>
            <person name="Saito T."/>
            <person name="Gibbs R."/>
            <person name="Kuspa A."/>
            <person name="Muzny D."/>
            <person name="Queller D."/>
            <person name="Richards S."/>
            <person name="Strassman J."/>
            <person name="Sucgang R."/>
            <person name="Worley K."/>
            <person name="Schaap P."/>
        </authorList>
    </citation>
    <scope>NUCLEOTIDE SEQUENCE</scope>
    <source>
        <strain evidence="2">QSvi11</strain>
    </source>
</reference>
<dbReference type="AlphaFoldDB" id="A0A8J4V5X8"/>
<name>A0A8J4V5X8_9MYCE</name>
<gene>
    <name evidence="2" type="ORF">CYY_000163</name>
</gene>
<comment type="caution">
    <text evidence="2">The sequence shown here is derived from an EMBL/GenBank/DDBJ whole genome shotgun (WGS) entry which is preliminary data.</text>
</comment>
<evidence type="ECO:0000256" key="1">
    <source>
        <dbReference type="SAM" id="MobiDB-lite"/>
    </source>
</evidence>
<feature type="region of interest" description="Disordered" evidence="1">
    <location>
        <begin position="131"/>
        <end position="164"/>
    </location>
</feature>
<evidence type="ECO:0000313" key="3">
    <source>
        <dbReference type="Proteomes" id="UP000695562"/>
    </source>
</evidence>
<feature type="compositionally biased region" description="Polar residues" evidence="1">
    <location>
        <begin position="148"/>
        <end position="164"/>
    </location>
</feature>
<dbReference type="EMBL" id="AJWJ01000003">
    <property type="protein sequence ID" value="KAF2078538.1"/>
    <property type="molecule type" value="Genomic_DNA"/>
</dbReference>